<evidence type="ECO:0000313" key="7">
    <source>
        <dbReference type="Proteomes" id="UP000091956"/>
    </source>
</evidence>
<feature type="transmembrane region" description="Helical" evidence="5">
    <location>
        <begin position="39"/>
        <end position="59"/>
    </location>
</feature>
<dbReference type="EMBL" id="KV460216">
    <property type="protein sequence ID" value="OBT98656.1"/>
    <property type="molecule type" value="Genomic_DNA"/>
</dbReference>
<dbReference type="PANTHER" id="PTHR31465:SF9">
    <property type="entry name" value="SPHINGOID LONG-CHAIN BASE TRANSPORTER RSB1"/>
    <property type="match status" value="1"/>
</dbReference>
<feature type="transmembrane region" description="Helical" evidence="5">
    <location>
        <begin position="224"/>
        <end position="244"/>
    </location>
</feature>
<reference evidence="7" key="2">
    <citation type="journal article" date="2018" name="Nat. Commun.">
        <title>Extreme sensitivity to ultraviolet light in the fungal pathogen causing white-nose syndrome of bats.</title>
        <authorList>
            <person name="Palmer J.M."/>
            <person name="Drees K.P."/>
            <person name="Foster J.T."/>
            <person name="Lindner D.L."/>
        </authorList>
    </citation>
    <scope>NUCLEOTIDE SEQUENCE [LARGE SCALE GENOMIC DNA]</scope>
    <source>
        <strain evidence="7">UAMH 10579</strain>
    </source>
</reference>
<feature type="transmembrane region" description="Helical" evidence="5">
    <location>
        <begin position="66"/>
        <end position="88"/>
    </location>
</feature>
<name>A0A1B8GS54_9PEZI</name>
<proteinExistence type="predicted"/>
<keyword evidence="7" id="KW-1185">Reference proteome</keyword>
<comment type="subcellular location">
    <subcellularLocation>
        <location evidence="1">Membrane</location>
        <topology evidence="1">Multi-pass membrane protein</topology>
    </subcellularLocation>
</comment>
<evidence type="ECO:0000256" key="1">
    <source>
        <dbReference type="ARBA" id="ARBA00004141"/>
    </source>
</evidence>
<dbReference type="InterPro" id="IPR007568">
    <property type="entry name" value="RTA1"/>
</dbReference>
<dbReference type="STRING" id="342668.A0A1B8GS54"/>
<gene>
    <name evidence="6" type="ORF">VE01_03457</name>
</gene>
<feature type="transmembrane region" description="Helical" evidence="5">
    <location>
        <begin position="182"/>
        <end position="203"/>
    </location>
</feature>
<evidence type="ECO:0000256" key="4">
    <source>
        <dbReference type="ARBA" id="ARBA00023136"/>
    </source>
</evidence>
<sequence>MASPFPESDRFPNQPLDVSDCNFDICPISRSIFRYKPDLAMAIVPLVLFGLLAVGHIIYGWRYKTWTYTISILIGISLELAGYVGRILAHGNPFPLDYYLLQIIVLTTAPVLFCAAIYICLGSIVAICGPKMSRLRPAWYTPIFLTCDATSLGLQGAGGALTSIADDAEGRQQGINIMLSGLSFQVATIAIFAFLFLEFLWRTHASHKVSTSIQNASLAQSKKWTAFLWSLGSATMLILIRSIYRVAEMAGGYDGELMKDENTFLVFEGVLIVVAVLLLLVFHPGAVLDGFGGTVKSKGSYKTAFGSSGEGDSEMSPMHP</sequence>
<evidence type="ECO:0000256" key="3">
    <source>
        <dbReference type="ARBA" id="ARBA00022989"/>
    </source>
</evidence>
<evidence type="ECO:0000256" key="5">
    <source>
        <dbReference type="SAM" id="Phobius"/>
    </source>
</evidence>
<dbReference type="PANTHER" id="PTHR31465">
    <property type="entry name" value="PROTEIN RTA1-RELATED"/>
    <property type="match status" value="1"/>
</dbReference>
<keyword evidence="4 5" id="KW-0472">Membrane</keyword>
<dbReference type="GO" id="GO:0000324">
    <property type="term" value="C:fungal-type vacuole"/>
    <property type="evidence" value="ECO:0007669"/>
    <property type="project" value="TreeGrafter"/>
</dbReference>
<evidence type="ECO:0000256" key="2">
    <source>
        <dbReference type="ARBA" id="ARBA00022692"/>
    </source>
</evidence>
<evidence type="ECO:0000313" key="6">
    <source>
        <dbReference type="EMBL" id="OBT98656.1"/>
    </source>
</evidence>
<feature type="transmembrane region" description="Helical" evidence="5">
    <location>
        <begin position="100"/>
        <end position="127"/>
    </location>
</feature>
<dbReference type="Proteomes" id="UP000091956">
    <property type="component" value="Unassembled WGS sequence"/>
</dbReference>
<organism evidence="6 7">
    <name type="scientific">Pseudogymnoascus verrucosus</name>
    <dbReference type="NCBI Taxonomy" id="342668"/>
    <lineage>
        <taxon>Eukaryota</taxon>
        <taxon>Fungi</taxon>
        <taxon>Dikarya</taxon>
        <taxon>Ascomycota</taxon>
        <taxon>Pezizomycotina</taxon>
        <taxon>Leotiomycetes</taxon>
        <taxon>Thelebolales</taxon>
        <taxon>Thelebolaceae</taxon>
        <taxon>Pseudogymnoascus</taxon>
    </lineage>
</organism>
<reference evidence="6 7" key="1">
    <citation type="submission" date="2016-03" db="EMBL/GenBank/DDBJ databases">
        <title>Comparative genomics of Pseudogymnoascus destructans, the fungus causing white-nose syndrome of bats.</title>
        <authorList>
            <person name="Palmer J.M."/>
            <person name="Drees K.P."/>
            <person name="Foster J.T."/>
            <person name="Lindner D.L."/>
        </authorList>
    </citation>
    <scope>NUCLEOTIDE SEQUENCE [LARGE SCALE GENOMIC DNA]</scope>
    <source>
        <strain evidence="6 7">UAMH 10579</strain>
    </source>
</reference>
<accession>A0A1B8GS54</accession>
<keyword evidence="2 5" id="KW-0812">Transmembrane</keyword>
<dbReference type="GeneID" id="28836843"/>
<dbReference type="AlphaFoldDB" id="A0A1B8GS54"/>
<dbReference type="GO" id="GO:0005886">
    <property type="term" value="C:plasma membrane"/>
    <property type="evidence" value="ECO:0007669"/>
    <property type="project" value="TreeGrafter"/>
</dbReference>
<keyword evidence="3 5" id="KW-1133">Transmembrane helix</keyword>
<feature type="transmembrane region" description="Helical" evidence="5">
    <location>
        <begin position="264"/>
        <end position="282"/>
    </location>
</feature>
<dbReference type="RefSeq" id="XP_018132389.1">
    <property type="nucleotide sequence ID" value="XM_018272947.1"/>
</dbReference>
<dbReference type="Pfam" id="PF04479">
    <property type="entry name" value="RTA1"/>
    <property type="match status" value="1"/>
</dbReference>
<protein>
    <submittedName>
        <fullName evidence="6">Uncharacterized protein</fullName>
    </submittedName>
</protein>